<dbReference type="Proteomes" id="UP001553843">
    <property type="component" value="Unassembled WGS sequence"/>
</dbReference>
<proteinExistence type="predicted"/>
<dbReference type="EMBL" id="JBEYRS010000014">
    <property type="protein sequence ID" value="MEW2365956.1"/>
    <property type="molecule type" value="Genomic_DNA"/>
</dbReference>
<organism evidence="1 2">
    <name type="scientific">Streptomyces huasconensis</name>
    <dbReference type="NCBI Taxonomy" id="1854574"/>
    <lineage>
        <taxon>Bacteria</taxon>
        <taxon>Bacillati</taxon>
        <taxon>Actinomycetota</taxon>
        <taxon>Actinomycetes</taxon>
        <taxon>Kitasatosporales</taxon>
        <taxon>Streptomycetaceae</taxon>
        <taxon>Streptomyces</taxon>
    </lineage>
</organism>
<reference evidence="1 2" key="1">
    <citation type="submission" date="2024-06" db="EMBL/GenBank/DDBJ databases">
        <title>The Natural Products Discovery Center: Release of the First 8490 Sequenced Strains for Exploring Actinobacteria Biosynthetic Diversity.</title>
        <authorList>
            <person name="Kalkreuter E."/>
            <person name="Kautsar S.A."/>
            <person name="Yang D."/>
            <person name="Bader C.D."/>
            <person name="Teijaro C.N."/>
            <person name="Fluegel L."/>
            <person name="Davis C.M."/>
            <person name="Simpson J.R."/>
            <person name="Lauterbach L."/>
            <person name="Steele A.D."/>
            <person name="Gui C."/>
            <person name="Meng S."/>
            <person name="Li G."/>
            <person name="Viehrig K."/>
            <person name="Ye F."/>
            <person name="Su P."/>
            <person name="Kiefer A.F."/>
            <person name="Nichols A."/>
            <person name="Cepeda A.J."/>
            <person name="Yan W."/>
            <person name="Fan B."/>
            <person name="Jiang Y."/>
            <person name="Adhikari A."/>
            <person name="Zheng C.-J."/>
            <person name="Schuster L."/>
            <person name="Cowan T.M."/>
            <person name="Smanski M.J."/>
            <person name="Chevrette M.G."/>
            <person name="De Carvalho L.P.S."/>
            <person name="Shen B."/>
        </authorList>
    </citation>
    <scope>NUCLEOTIDE SEQUENCE [LARGE SCALE GENOMIC DNA]</scope>
    <source>
        <strain evidence="1 2">NPDC047833</strain>
    </source>
</reference>
<dbReference type="RefSeq" id="WP_240660044.1">
    <property type="nucleotide sequence ID" value="NZ_JBEYRR010000012.1"/>
</dbReference>
<accession>A0ABV3M2L1</accession>
<evidence type="ECO:0000313" key="1">
    <source>
        <dbReference type="EMBL" id="MEW2365956.1"/>
    </source>
</evidence>
<keyword evidence="2" id="KW-1185">Reference proteome</keyword>
<name>A0ABV3M2L1_9ACTN</name>
<evidence type="ECO:0000313" key="2">
    <source>
        <dbReference type="Proteomes" id="UP001553843"/>
    </source>
</evidence>
<protein>
    <submittedName>
        <fullName evidence="1">Uncharacterized protein</fullName>
    </submittedName>
</protein>
<gene>
    <name evidence="1" type="ORF">AB0887_28925</name>
</gene>
<comment type="caution">
    <text evidence="1">The sequence shown here is derived from an EMBL/GenBank/DDBJ whole genome shotgun (WGS) entry which is preliminary data.</text>
</comment>
<sequence>MSPRTAPNLPDEGLAIGFQPYLPVEMRWERAVADGLPLDVSHAFGIFDRTLCGVQQVGMSPSDYGWLPQLGNACRACREAAGVIDDRWPQAMRGEDARVSVARRL</sequence>